<feature type="domain" description="Integrase catalytic" evidence="2">
    <location>
        <begin position="166"/>
        <end position="325"/>
    </location>
</feature>
<proteinExistence type="predicted"/>
<comment type="caution">
    <text evidence="3">The sequence shown here is derived from an EMBL/GenBank/DDBJ whole genome shotgun (WGS) entry which is preliminary data.</text>
</comment>
<dbReference type="InterPro" id="IPR012337">
    <property type="entry name" value="RNaseH-like_sf"/>
</dbReference>
<keyword evidence="1" id="KW-0694">RNA-binding</keyword>
<dbReference type="PANTHER" id="PTHR37984:SF15">
    <property type="entry name" value="INTEGRASE CATALYTIC DOMAIN-CONTAINING PROTEIN"/>
    <property type="match status" value="1"/>
</dbReference>
<evidence type="ECO:0000259" key="2">
    <source>
        <dbReference type="PROSITE" id="PS50994"/>
    </source>
</evidence>
<dbReference type="OrthoDB" id="2273864at2759"/>
<dbReference type="InterPro" id="IPR001584">
    <property type="entry name" value="Integrase_cat-core"/>
</dbReference>
<dbReference type="InterPro" id="IPR041588">
    <property type="entry name" value="Integrase_H2C2"/>
</dbReference>
<dbReference type="AlphaFoldDB" id="A0A9Q3BDA4"/>
<accession>A0A9Q3BDA4</accession>
<dbReference type="GO" id="GO:0005634">
    <property type="term" value="C:nucleus"/>
    <property type="evidence" value="ECO:0007669"/>
    <property type="project" value="UniProtKB-ARBA"/>
</dbReference>
<evidence type="ECO:0000313" key="4">
    <source>
        <dbReference type="Proteomes" id="UP000765509"/>
    </source>
</evidence>
<dbReference type="EMBL" id="AVOT02000442">
    <property type="protein sequence ID" value="MBW0462891.1"/>
    <property type="molecule type" value="Genomic_DNA"/>
</dbReference>
<evidence type="ECO:0000256" key="1">
    <source>
        <dbReference type="ARBA" id="ARBA00022884"/>
    </source>
</evidence>
<evidence type="ECO:0000313" key="3">
    <source>
        <dbReference type="EMBL" id="MBW0462891.1"/>
    </source>
</evidence>
<dbReference type="SUPFAM" id="SSF53098">
    <property type="entry name" value="Ribonuclease H-like"/>
    <property type="match status" value="1"/>
</dbReference>
<dbReference type="Gene3D" id="3.30.420.10">
    <property type="entry name" value="Ribonuclease H-like superfamily/Ribonuclease H"/>
    <property type="match status" value="1"/>
</dbReference>
<sequence>MPHQTLSPCQARWASLLSNFNFKIAHTPWRHDPEDPASQRIDYVSITPPNELFVCPNQQHLLQLQRLCTNYDPLLRSIAKDDNGLFWYHGCLFVPPEGRQLIFETFHNEPNGGHQGLGQTLAAILRSFSCPHLQEELPRYINHCDFCQQVKAPKNVPLGLLQPQPSPTRPWSTIGMDFIVKLPISNGFDSILVLTNMFTKGCHLIPCQEKLTSAHLSSLFLDPFVQYHGFPDFLVTDWGSVFVSSFCWAFCSRVGLKHTPSATYHPQMNGQTERLNQTLEDYLRHFCTFRKSNWAVLLPMAELCFNNTLSASTGFSPFFLWPSLVPDEYAYHQSVQGNGSLESSTTFTSSILQLSLASFSISSARGSCVIVTA</sequence>
<keyword evidence="4" id="KW-1185">Reference proteome</keyword>
<dbReference type="PROSITE" id="PS50994">
    <property type="entry name" value="INTEGRASE"/>
    <property type="match status" value="1"/>
</dbReference>
<dbReference type="GO" id="GO:0003723">
    <property type="term" value="F:RNA binding"/>
    <property type="evidence" value="ECO:0007669"/>
    <property type="project" value="UniProtKB-KW"/>
</dbReference>
<dbReference type="InterPro" id="IPR050951">
    <property type="entry name" value="Retrovirus_Pol_polyprotein"/>
</dbReference>
<protein>
    <recommendedName>
        <fullName evidence="2">Integrase catalytic domain-containing protein</fullName>
    </recommendedName>
</protein>
<dbReference type="Gene3D" id="1.10.340.70">
    <property type="match status" value="1"/>
</dbReference>
<dbReference type="PANTHER" id="PTHR37984">
    <property type="entry name" value="PROTEIN CBG26694"/>
    <property type="match status" value="1"/>
</dbReference>
<dbReference type="Pfam" id="PF17921">
    <property type="entry name" value="Integrase_H2C2"/>
    <property type="match status" value="1"/>
</dbReference>
<gene>
    <name evidence="3" type="ORF">O181_002606</name>
</gene>
<name>A0A9Q3BDA4_9BASI</name>
<dbReference type="Proteomes" id="UP000765509">
    <property type="component" value="Unassembled WGS sequence"/>
</dbReference>
<dbReference type="GO" id="GO:0015074">
    <property type="term" value="P:DNA integration"/>
    <property type="evidence" value="ECO:0007669"/>
    <property type="project" value="InterPro"/>
</dbReference>
<organism evidence="3 4">
    <name type="scientific">Austropuccinia psidii MF-1</name>
    <dbReference type="NCBI Taxonomy" id="1389203"/>
    <lineage>
        <taxon>Eukaryota</taxon>
        <taxon>Fungi</taxon>
        <taxon>Dikarya</taxon>
        <taxon>Basidiomycota</taxon>
        <taxon>Pucciniomycotina</taxon>
        <taxon>Pucciniomycetes</taxon>
        <taxon>Pucciniales</taxon>
        <taxon>Sphaerophragmiaceae</taxon>
        <taxon>Austropuccinia</taxon>
    </lineage>
</organism>
<dbReference type="InterPro" id="IPR036397">
    <property type="entry name" value="RNaseH_sf"/>
</dbReference>
<reference evidence="3" key="1">
    <citation type="submission" date="2021-03" db="EMBL/GenBank/DDBJ databases">
        <title>Draft genome sequence of rust myrtle Austropuccinia psidii MF-1, a brazilian biotype.</title>
        <authorList>
            <person name="Quecine M.C."/>
            <person name="Pachon D.M.R."/>
            <person name="Bonatelli M.L."/>
            <person name="Correr F.H."/>
            <person name="Franceschini L.M."/>
            <person name="Leite T.F."/>
            <person name="Margarido G.R.A."/>
            <person name="Almeida C.A."/>
            <person name="Ferrarezi J.A."/>
            <person name="Labate C.A."/>
        </authorList>
    </citation>
    <scope>NUCLEOTIDE SEQUENCE</scope>
    <source>
        <strain evidence="3">MF-1</strain>
    </source>
</reference>